<dbReference type="EMBL" id="JASDAP010000057">
    <property type="protein sequence ID" value="KAK1875931.1"/>
    <property type="molecule type" value="Genomic_DNA"/>
</dbReference>
<sequence length="281" mass="31250">MTTDNASNIKLAAEVNGWMRLQCFGHRLHLAIENAMKDPRIGRAMGLCKKLVSSFSYSWKKKRELAVAQQQLNLPEHSLKTECPTRWGSRQAMIDRVLEQQKAIAQVLSNDRKTRHLSLMWQDVDVLEAINKSLSRLVEFTDALSGEKYDNAPLETAAVPADDTEDAAAAAPNKKKKKGLGSFFKATVDQAAEPQPTLQQDKAIALELQSYLQAGPLDAEEDPLKWWRESLSILARKYLCIPATSSSSERVFSTGGNIVTCLRSSLKPDQRKLLAVDDLIG</sequence>
<dbReference type="Proteomes" id="UP001228049">
    <property type="component" value="Unassembled WGS sequence"/>
</dbReference>
<proteinExistence type="predicted"/>
<dbReference type="SUPFAM" id="SSF53098">
    <property type="entry name" value="Ribonuclease H-like"/>
    <property type="match status" value="1"/>
</dbReference>
<protein>
    <submittedName>
        <fullName evidence="2">Zinc finger BED domain containing protein 1</fullName>
    </submittedName>
</protein>
<dbReference type="InterPro" id="IPR052035">
    <property type="entry name" value="ZnF_BED_domain_contain"/>
</dbReference>
<evidence type="ECO:0000259" key="1">
    <source>
        <dbReference type="Pfam" id="PF05699"/>
    </source>
</evidence>
<dbReference type="PANTHER" id="PTHR46481">
    <property type="entry name" value="ZINC FINGER BED DOMAIN-CONTAINING PROTEIN 4"/>
    <property type="match status" value="1"/>
</dbReference>
<dbReference type="AlphaFoldDB" id="A0AAD9ESZ4"/>
<name>A0AAD9ESZ4_DISEL</name>
<dbReference type="InterPro" id="IPR012337">
    <property type="entry name" value="RNaseH-like_sf"/>
</dbReference>
<dbReference type="Pfam" id="PF05699">
    <property type="entry name" value="Dimer_Tnp_hAT"/>
    <property type="match status" value="1"/>
</dbReference>
<comment type="caution">
    <text evidence="2">The sequence shown here is derived from an EMBL/GenBank/DDBJ whole genome shotgun (WGS) entry which is preliminary data.</text>
</comment>
<dbReference type="InterPro" id="IPR008906">
    <property type="entry name" value="HATC_C_dom"/>
</dbReference>
<keyword evidence="3" id="KW-1185">Reference proteome</keyword>
<organism evidence="2 3">
    <name type="scientific">Dissostichus eleginoides</name>
    <name type="common">Patagonian toothfish</name>
    <name type="synonym">Dissostichus amissus</name>
    <dbReference type="NCBI Taxonomy" id="100907"/>
    <lineage>
        <taxon>Eukaryota</taxon>
        <taxon>Metazoa</taxon>
        <taxon>Chordata</taxon>
        <taxon>Craniata</taxon>
        <taxon>Vertebrata</taxon>
        <taxon>Euteleostomi</taxon>
        <taxon>Actinopterygii</taxon>
        <taxon>Neopterygii</taxon>
        <taxon>Teleostei</taxon>
        <taxon>Neoteleostei</taxon>
        <taxon>Acanthomorphata</taxon>
        <taxon>Eupercaria</taxon>
        <taxon>Perciformes</taxon>
        <taxon>Notothenioidei</taxon>
        <taxon>Nototheniidae</taxon>
        <taxon>Dissostichus</taxon>
    </lineage>
</organism>
<dbReference type="PANTHER" id="PTHR46481:SF9">
    <property type="entry name" value="ZINC FINGER BED DOMAIN-CONTAINING PROTEIN 1-LIKE"/>
    <property type="match status" value="1"/>
</dbReference>
<evidence type="ECO:0000313" key="2">
    <source>
        <dbReference type="EMBL" id="KAK1875931.1"/>
    </source>
</evidence>
<accession>A0AAD9ESZ4</accession>
<dbReference type="GO" id="GO:0046983">
    <property type="term" value="F:protein dimerization activity"/>
    <property type="evidence" value="ECO:0007669"/>
    <property type="project" value="InterPro"/>
</dbReference>
<feature type="domain" description="HAT C-terminal dimerisation" evidence="1">
    <location>
        <begin position="207"/>
        <end position="274"/>
    </location>
</feature>
<gene>
    <name evidence="2" type="ORF">KUDE01_031975</name>
</gene>
<reference evidence="2" key="1">
    <citation type="submission" date="2023-04" db="EMBL/GenBank/DDBJ databases">
        <title>Chromosome-level genome of Chaenocephalus aceratus.</title>
        <authorList>
            <person name="Park H."/>
        </authorList>
    </citation>
    <scope>NUCLEOTIDE SEQUENCE</scope>
    <source>
        <strain evidence="2">DE</strain>
        <tissue evidence="2">Muscle</tissue>
    </source>
</reference>
<evidence type="ECO:0000313" key="3">
    <source>
        <dbReference type="Proteomes" id="UP001228049"/>
    </source>
</evidence>